<dbReference type="Gene3D" id="2.60.40.2420">
    <property type="match status" value="1"/>
</dbReference>
<comment type="function">
    <text evidence="1">May be involved in the biogenesis of curli organelles.</text>
</comment>
<dbReference type="Proteomes" id="UP000239002">
    <property type="component" value="Unassembled WGS sequence"/>
</dbReference>
<evidence type="ECO:0000313" key="6">
    <source>
        <dbReference type="Proteomes" id="UP000239002"/>
    </source>
</evidence>
<name>A0A2S6IKP9_9FLAO</name>
<feature type="chain" id="PRO_5015645890" description="Curli production assembly/transport component CsgE" evidence="4">
    <location>
        <begin position="19"/>
        <end position="237"/>
    </location>
</feature>
<comment type="caution">
    <text evidence="5">The sequence shown here is derived from an EMBL/GenBank/DDBJ whole genome shotgun (WGS) entry which is preliminary data.</text>
</comment>
<organism evidence="5 6">
    <name type="scientific">Nonlabens xylanidelens</name>
    <dbReference type="NCBI Taxonomy" id="191564"/>
    <lineage>
        <taxon>Bacteria</taxon>
        <taxon>Pseudomonadati</taxon>
        <taxon>Bacteroidota</taxon>
        <taxon>Flavobacteriia</taxon>
        <taxon>Flavobacteriales</taxon>
        <taxon>Flavobacteriaceae</taxon>
        <taxon>Nonlabens</taxon>
    </lineage>
</organism>
<dbReference type="OrthoDB" id="1524955at2"/>
<dbReference type="RefSeq" id="WP_104515268.1">
    <property type="nucleotide sequence ID" value="NZ_MQVW01000024.1"/>
</dbReference>
<sequence>MKGFFTIVILLVASTCYAQQSLYNREVKADIQMEEKSEFLTIKGVAENLTGLDTGLRYELSVIKKDSLNNISKNKQEGSGVLNAKNKVVLATTSVNLNIPETLTIMLLIYNYDNKLIGKSIERIAPYTRQLNKPVVDTYDGIVFLGIVENKTRTSPGRKFYDYFYGRYNYYQLKGNQTVKIKEVFGQGRSSRIEIYLGYKLVFQFFLNPKKEYIKAMGDQAISIVYQELQKLKSAQQ</sequence>
<evidence type="ECO:0000256" key="3">
    <source>
        <dbReference type="ARBA" id="ARBA00022729"/>
    </source>
</evidence>
<dbReference type="EMBL" id="PTJE01000003">
    <property type="protein sequence ID" value="PPK94812.1"/>
    <property type="molecule type" value="Genomic_DNA"/>
</dbReference>
<evidence type="ECO:0000313" key="5">
    <source>
        <dbReference type="EMBL" id="PPK94812.1"/>
    </source>
</evidence>
<evidence type="ECO:0000256" key="4">
    <source>
        <dbReference type="SAM" id="SignalP"/>
    </source>
</evidence>
<dbReference type="InterPro" id="IPR018900">
    <property type="entry name" value="Curli_CsgE"/>
</dbReference>
<evidence type="ECO:0000256" key="1">
    <source>
        <dbReference type="ARBA" id="ARBA00003989"/>
    </source>
</evidence>
<proteinExistence type="predicted"/>
<dbReference type="InterPro" id="IPR053722">
    <property type="entry name" value="Curli_assembly_CsgC/AgfC"/>
</dbReference>
<feature type="signal peptide" evidence="4">
    <location>
        <begin position="1"/>
        <end position="18"/>
    </location>
</feature>
<protein>
    <recommendedName>
        <fullName evidence="2">Curli production assembly/transport component CsgE</fullName>
    </recommendedName>
</protein>
<accession>A0A2S6IKP9</accession>
<evidence type="ECO:0000256" key="2">
    <source>
        <dbReference type="ARBA" id="ARBA00014024"/>
    </source>
</evidence>
<dbReference type="AlphaFoldDB" id="A0A2S6IKP9"/>
<gene>
    <name evidence="5" type="ORF">LY01_01565</name>
</gene>
<keyword evidence="3 4" id="KW-0732">Signal</keyword>
<dbReference type="Pfam" id="PF10627">
    <property type="entry name" value="CsgE"/>
    <property type="match status" value="1"/>
</dbReference>
<keyword evidence="6" id="KW-1185">Reference proteome</keyword>
<reference evidence="5 6" key="1">
    <citation type="submission" date="2018-02" db="EMBL/GenBank/DDBJ databases">
        <title>Genomic Encyclopedia of Archaeal and Bacterial Type Strains, Phase II (KMG-II): from individual species to whole genera.</title>
        <authorList>
            <person name="Goeker M."/>
        </authorList>
    </citation>
    <scope>NUCLEOTIDE SEQUENCE [LARGE SCALE GENOMIC DNA]</scope>
    <source>
        <strain evidence="5 6">DSM 16809</strain>
    </source>
</reference>